<comment type="caution">
    <text evidence="1">The sequence shown here is derived from an EMBL/GenBank/DDBJ whole genome shotgun (WGS) entry which is preliminary data.</text>
</comment>
<dbReference type="AlphaFoldDB" id="A0A645CP18"/>
<reference evidence="1" key="1">
    <citation type="submission" date="2019-08" db="EMBL/GenBank/DDBJ databases">
        <authorList>
            <person name="Kucharzyk K."/>
            <person name="Murdoch R.W."/>
            <person name="Higgins S."/>
            <person name="Loffler F."/>
        </authorList>
    </citation>
    <scope>NUCLEOTIDE SEQUENCE</scope>
</reference>
<sequence>MNVAVTAVVTATVVAKIKIKALIAYRGFDFLIYYHIYIKNFINLIKCLFKNFS</sequence>
<name>A0A645CP18_9ZZZZ</name>
<dbReference type="EMBL" id="VSSQ01028785">
    <property type="protein sequence ID" value="MPM78648.1"/>
    <property type="molecule type" value="Genomic_DNA"/>
</dbReference>
<accession>A0A645CP18</accession>
<protein>
    <submittedName>
        <fullName evidence="1">Uncharacterized protein</fullName>
    </submittedName>
</protein>
<proteinExistence type="predicted"/>
<gene>
    <name evidence="1" type="ORF">SDC9_125659</name>
</gene>
<evidence type="ECO:0000313" key="1">
    <source>
        <dbReference type="EMBL" id="MPM78648.1"/>
    </source>
</evidence>
<organism evidence="1">
    <name type="scientific">bioreactor metagenome</name>
    <dbReference type="NCBI Taxonomy" id="1076179"/>
    <lineage>
        <taxon>unclassified sequences</taxon>
        <taxon>metagenomes</taxon>
        <taxon>ecological metagenomes</taxon>
    </lineage>
</organism>